<reference evidence="1 2" key="1">
    <citation type="submission" date="2017-09" db="EMBL/GenBank/DDBJ databases">
        <title>Depth-based differentiation of microbial function through sediment-hosted aquifers and enrichment of novel symbionts in the deep terrestrial subsurface.</title>
        <authorList>
            <person name="Probst A.J."/>
            <person name="Ladd B."/>
            <person name="Jarett J.K."/>
            <person name="Geller-Mcgrath D.E."/>
            <person name="Sieber C.M."/>
            <person name="Emerson J.B."/>
            <person name="Anantharaman K."/>
            <person name="Thomas B.C."/>
            <person name="Malmstrom R."/>
            <person name="Stieglmeier M."/>
            <person name="Klingl A."/>
            <person name="Woyke T."/>
            <person name="Ryan C.M."/>
            <person name="Banfield J.F."/>
        </authorList>
    </citation>
    <scope>NUCLEOTIDE SEQUENCE [LARGE SCALE GENOMIC DNA]</scope>
    <source>
        <strain evidence="1">CG17_big_fil_post_rev_8_21_14_2_50_48_46</strain>
    </source>
</reference>
<evidence type="ECO:0000313" key="1">
    <source>
        <dbReference type="EMBL" id="PIW14845.1"/>
    </source>
</evidence>
<sequence length="578" mass="65466">MQIFHLLGFVDAADLNAFAEAFQARGISVSLGSVIFLNEWQVSETEIAKWFQNQKVRVFWLKLDTRTLWAQTSFHPHETSGFETLTTQKLAELCSTFFDLPLTDFLKEVSNPLLTARQALPVLLELTPWAGLFPEAKNLQGKSGVQKEQAPKALSEARDTLLPENLNPELELPRKIAPVALFLLAWMISDQSNPQLILKLSSPVNPPTWPEQGSVRLKAIADSWQLDLEPHPTPFSTLHALWDAWCLLEPLLPDFTLFELRSAPLNDLDEADFVPDPGAVQIYLGRVQGKLAWVTASYPALKTIRLSAALEWAEWVLLGGGLKIPAQEKAAWEAELRQENLKQAVWTEQGLVLQDLRERAFLTRRRFRSSFGDCFDLRQSRALEEKIDRDWAKIQNLSAGWFRSPALKENAEILYTGDSGRFFEADLSALDPTRSRLLWDYLQFFSEQGFQHLGDLIWEPASDIVMTVSVNSEIQAYGVCLLALQGLVVECVSRFENLAWVTTTSLDEVTSYPEWGLYRWALPEVPLSELINAHRSHCLEFSQQTQTLQRPLAKTLAELLPEIDQALGLNLKALKKIY</sequence>
<name>A0A2M7FZK8_9BACT</name>
<dbReference type="AlphaFoldDB" id="A0A2M7FZK8"/>
<organism evidence="1 2">
    <name type="scientific">bacterium (Candidatus Blackallbacteria) CG17_big_fil_post_rev_8_21_14_2_50_48_46</name>
    <dbReference type="NCBI Taxonomy" id="2014261"/>
    <lineage>
        <taxon>Bacteria</taxon>
        <taxon>Candidatus Blackallbacteria</taxon>
    </lineage>
</organism>
<comment type="caution">
    <text evidence="1">The sequence shown here is derived from an EMBL/GenBank/DDBJ whole genome shotgun (WGS) entry which is preliminary data.</text>
</comment>
<dbReference type="EMBL" id="PFFQ01000055">
    <property type="protein sequence ID" value="PIW14845.1"/>
    <property type="molecule type" value="Genomic_DNA"/>
</dbReference>
<protein>
    <submittedName>
        <fullName evidence="1">Uncharacterized protein</fullName>
    </submittedName>
</protein>
<accession>A0A2M7FZK8</accession>
<proteinExistence type="predicted"/>
<evidence type="ECO:0000313" key="2">
    <source>
        <dbReference type="Proteomes" id="UP000231019"/>
    </source>
</evidence>
<gene>
    <name evidence="1" type="ORF">COW36_19535</name>
</gene>
<dbReference type="Proteomes" id="UP000231019">
    <property type="component" value="Unassembled WGS sequence"/>
</dbReference>